<dbReference type="OrthoDB" id="9803483at2"/>
<dbReference type="InterPro" id="IPR050791">
    <property type="entry name" value="Aldo-Keto_reductase"/>
</dbReference>
<keyword evidence="4" id="KW-1185">Reference proteome</keyword>
<keyword evidence="1" id="KW-0560">Oxidoreductase</keyword>
<sequence>MKTRKLGQDLEVSAIGLGCMGMSHAYGGQDEETSIKTLHRAVEIGVNFFDTAEVYGPFVNEELVGKALKPMRDKVVIATKFGFNIDPSKKDAAAMSGLNSRPENVRAVAEASLKRLGVDVIDLFYQHRYDPEVPIEDTVGAMAELVAQGKVRALGLSEASTDIIRRAHAVHPISALQSEYSLWTRDPEGDVLDTCRELGIGFVPFSPLGRGFLTGKIQSMSDMGENDLRRTMPRFEAENMAANLALVKLVEEMAAEKGITAAQLALAWVLAKGDFIVPIPGARKIPNLEQNAAAADVTLSDADVKRLDDMLSPDKISGARYGGQAAWTPRR</sequence>
<dbReference type="EMBL" id="VIWP01000004">
    <property type="protein sequence ID" value="TWF52983.1"/>
    <property type="molecule type" value="Genomic_DNA"/>
</dbReference>
<dbReference type="RefSeq" id="WP_145638459.1">
    <property type="nucleotide sequence ID" value="NZ_VIWP01000004.1"/>
</dbReference>
<comment type="caution">
    <text evidence="3">The sequence shown here is derived from an EMBL/GenBank/DDBJ whole genome shotgun (WGS) entry which is preliminary data.</text>
</comment>
<dbReference type="InterPro" id="IPR023210">
    <property type="entry name" value="NADP_OxRdtase_dom"/>
</dbReference>
<evidence type="ECO:0000259" key="2">
    <source>
        <dbReference type="Pfam" id="PF00248"/>
    </source>
</evidence>
<evidence type="ECO:0000313" key="4">
    <source>
        <dbReference type="Proteomes" id="UP000320653"/>
    </source>
</evidence>
<dbReference type="CDD" id="cd19076">
    <property type="entry name" value="AKR_AKR13A_13D"/>
    <property type="match status" value="1"/>
</dbReference>
<dbReference type="Pfam" id="PF00248">
    <property type="entry name" value="Aldo_ket_red"/>
    <property type="match status" value="1"/>
</dbReference>
<evidence type="ECO:0000313" key="3">
    <source>
        <dbReference type="EMBL" id="TWF52983.1"/>
    </source>
</evidence>
<dbReference type="PANTHER" id="PTHR43625">
    <property type="entry name" value="AFLATOXIN B1 ALDEHYDE REDUCTASE"/>
    <property type="match status" value="1"/>
</dbReference>
<dbReference type="GO" id="GO:0016491">
    <property type="term" value="F:oxidoreductase activity"/>
    <property type="evidence" value="ECO:0007669"/>
    <property type="project" value="UniProtKB-KW"/>
</dbReference>
<name>A0A561QRG0_9HYPH</name>
<organism evidence="3 4">
    <name type="scientific">Neorhizobium alkalisoli</name>
    <dbReference type="NCBI Taxonomy" id="528178"/>
    <lineage>
        <taxon>Bacteria</taxon>
        <taxon>Pseudomonadati</taxon>
        <taxon>Pseudomonadota</taxon>
        <taxon>Alphaproteobacteria</taxon>
        <taxon>Hyphomicrobiales</taxon>
        <taxon>Rhizobiaceae</taxon>
        <taxon>Rhizobium/Agrobacterium group</taxon>
        <taxon>Neorhizobium</taxon>
    </lineage>
</organism>
<dbReference type="SUPFAM" id="SSF51430">
    <property type="entry name" value="NAD(P)-linked oxidoreductase"/>
    <property type="match status" value="1"/>
</dbReference>
<dbReference type="PANTHER" id="PTHR43625:SF40">
    <property type="entry name" value="ALDO-KETO REDUCTASE YAKC [NADP(+)]"/>
    <property type="match status" value="1"/>
</dbReference>
<proteinExistence type="predicted"/>
<dbReference type="Gene3D" id="3.20.20.100">
    <property type="entry name" value="NADP-dependent oxidoreductase domain"/>
    <property type="match status" value="1"/>
</dbReference>
<protein>
    <submittedName>
        <fullName evidence="3">Aryl-alcohol dehydrogenase-like predicted oxidoreductase</fullName>
    </submittedName>
</protein>
<dbReference type="Proteomes" id="UP000320653">
    <property type="component" value="Unassembled WGS sequence"/>
</dbReference>
<dbReference type="AlphaFoldDB" id="A0A561QRG0"/>
<feature type="domain" description="NADP-dependent oxidoreductase" evidence="2">
    <location>
        <begin position="14"/>
        <end position="310"/>
    </location>
</feature>
<evidence type="ECO:0000256" key="1">
    <source>
        <dbReference type="ARBA" id="ARBA00023002"/>
    </source>
</evidence>
<gene>
    <name evidence="3" type="ORF">FHW37_104254</name>
</gene>
<accession>A0A561QRG0</accession>
<dbReference type="InterPro" id="IPR036812">
    <property type="entry name" value="NAD(P)_OxRdtase_dom_sf"/>
</dbReference>
<reference evidence="3 4" key="1">
    <citation type="submission" date="2019-06" db="EMBL/GenBank/DDBJ databases">
        <title>Sorghum-associated microbial communities from plants grown in Nebraska, USA.</title>
        <authorList>
            <person name="Schachtman D."/>
        </authorList>
    </citation>
    <scope>NUCLEOTIDE SEQUENCE [LARGE SCALE GENOMIC DNA]</scope>
    <source>
        <strain evidence="3 4">1225</strain>
    </source>
</reference>
<dbReference type="GO" id="GO:0005737">
    <property type="term" value="C:cytoplasm"/>
    <property type="evidence" value="ECO:0007669"/>
    <property type="project" value="TreeGrafter"/>
</dbReference>